<feature type="region of interest" description="Disordered" evidence="1">
    <location>
        <begin position="269"/>
        <end position="366"/>
    </location>
</feature>
<sequence length="555" mass="63338">MPVTHARIKFADGMLKTVPIEEIIEFKGNIPKTITSFNNRHFYNIVWKDEKNPDGVKLPILVGKLACGDEEAAKLEKKRISFPSITYSDLDQLSAEHSSAEAIVDVKESKLKKKTQKAQVHKAKLEAAGQVMEKLQKKKSSTARRRLIMDSSDESDESQEKSPSTHKRLRIDSSDETNLSQENNEVLPVKANASINSDELSDKEGRDINVKMHEKPSTAAVNETPGCSTSNASHSNENIETNFRDEQNEHGVAHDDDQAQKDLELILADSESSDEDDSISGKLPQNHLIENGNEQGEIRENGNEQGEIRENGNEEGDIREDGNEEGDIRENGNERGVIRENGNEHGDIRENGNERGVIRENGNEHGNIRENYNEEVEFMNPPIRQDRPRDWVLYIPRRRAQQYNLLDEQNLVHQVPIPDGGLDVPREVARNLSFLEEFDNKVYLGCSKAVDRDTWDFISSRSIWVYVRDCAGCLWSINQLVNRCIDRKRTIIQLQGRSPRKQLSPNKHRVLKELLNHYIELRPALEGKKQKLLKQMNKHVGYKIRDLIHANYEKI</sequence>
<feature type="compositionally biased region" description="Basic and acidic residues" evidence="1">
    <location>
        <begin position="200"/>
        <end position="216"/>
    </location>
</feature>
<name>A0ABD2XGY8_9HYME</name>
<feature type="compositionally biased region" description="Acidic residues" evidence="1">
    <location>
        <begin position="313"/>
        <end position="325"/>
    </location>
</feature>
<evidence type="ECO:0000313" key="3">
    <source>
        <dbReference type="Proteomes" id="UP001627154"/>
    </source>
</evidence>
<evidence type="ECO:0008006" key="4">
    <source>
        <dbReference type="Google" id="ProtNLM"/>
    </source>
</evidence>
<feature type="compositionally biased region" description="Polar residues" evidence="1">
    <location>
        <begin position="219"/>
        <end position="236"/>
    </location>
</feature>
<feature type="compositionally biased region" description="Basic and acidic residues" evidence="1">
    <location>
        <begin position="326"/>
        <end position="366"/>
    </location>
</feature>
<proteinExistence type="predicted"/>
<evidence type="ECO:0000256" key="1">
    <source>
        <dbReference type="SAM" id="MobiDB-lite"/>
    </source>
</evidence>
<protein>
    <recommendedName>
        <fullName evidence="4">BEN domain-containing protein</fullName>
    </recommendedName>
</protein>
<dbReference type="AlphaFoldDB" id="A0ABD2XGY8"/>
<organism evidence="2 3">
    <name type="scientific">Trichogramma kaykai</name>
    <dbReference type="NCBI Taxonomy" id="54128"/>
    <lineage>
        <taxon>Eukaryota</taxon>
        <taxon>Metazoa</taxon>
        <taxon>Ecdysozoa</taxon>
        <taxon>Arthropoda</taxon>
        <taxon>Hexapoda</taxon>
        <taxon>Insecta</taxon>
        <taxon>Pterygota</taxon>
        <taxon>Neoptera</taxon>
        <taxon>Endopterygota</taxon>
        <taxon>Hymenoptera</taxon>
        <taxon>Apocrita</taxon>
        <taxon>Proctotrupomorpha</taxon>
        <taxon>Chalcidoidea</taxon>
        <taxon>Trichogrammatidae</taxon>
        <taxon>Trichogramma</taxon>
    </lineage>
</organism>
<dbReference type="Proteomes" id="UP001627154">
    <property type="component" value="Unassembled WGS sequence"/>
</dbReference>
<dbReference type="EMBL" id="JBJJXI010000025">
    <property type="protein sequence ID" value="KAL3404349.1"/>
    <property type="molecule type" value="Genomic_DNA"/>
</dbReference>
<reference evidence="2 3" key="1">
    <citation type="journal article" date="2024" name="bioRxiv">
        <title>A reference genome for Trichogramma kaykai: A tiny desert-dwelling parasitoid wasp with competing sex-ratio distorters.</title>
        <authorList>
            <person name="Culotta J."/>
            <person name="Lindsey A.R."/>
        </authorList>
    </citation>
    <scope>NUCLEOTIDE SEQUENCE [LARGE SCALE GENOMIC DNA]</scope>
    <source>
        <strain evidence="2 3">KSX58</strain>
    </source>
</reference>
<gene>
    <name evidence="2" type="ORF">TKK_002844</name>
</gene>
<comment type="caution">
    <text evidence="2">The sequence shown here is derived from an EMBL/GenBank/DDBJ whole genome shotgun (WGS) entry which is preliminary data.</text>
</comment>
<accession>A0ABD2XGY8</accession>
<feature type="region of interest" description="Disordered" evidence="1">
    <location>
        <begin position="134"/>
        <end position="236"/>
    </location>
</feature>
<evidence type="ECO:0000313" key="2">
    <source>
        <dbReference type="EMBL" id="KAL3404349.1"/>
    </source>
</evidence>
<feature type="compositionally biased region" description="Basic residues" evidence="1">
    <location>
        <begin position="136"/>
        <end position="146"/>
    </location>
</feature>
<feature type="compositionally biased region" description="Basic and acidic residues" evidence="1">
    <location>
        <begin position="296"/>
        <end position="312"/>
    </location>
</feature>
<keyword evidence="3" id="KW-1185">Reference proteome</keyword>